<dbReference type="Gene3D" id="1.20.920.10">
    <property type="entry name" value="Bromodomain-like"/>
    <property type="match status" value="2"/>
</dbReference>
<evidence type="ECO:0000256" key="1">
    <source>
        <dbReference type="ARBA" id="ARBA00023117"/>
    </source>
</evidence>
<gene>
    <name evidence="5" type="ORF">M5D96_000016</name>
</gene>
<dbReference type="PANTHER" id="PTHR22880">
    <property type="entry name" value="FALZ-RELATED BROMODOMAIN-CONTAINING PROTEINS"/>
    <property type="match status" value="1"/>
</dbReference>
<keyword evidence="6" id="KW-1185">Reference proteome</keyword>
<feature type="compositionally biased region" description="Low complexity" evidence="3">
    <location>
        <begin position="490"/>
        <end position="502"/>
    </location>
</feature>
<feature type="domain" description="Bromo" evidence="4">
    <location>
        <begin position="57"/>
        <end position="129"/>
    </location>
</feature>
<protein>
    <recommendedName>
        <fullName evidence="4">Bromo domain-containing protein</fullName>
    </recommendedName>
</protein>
<dbReference type="InterPro" id="IPR001487">
    <property type="entry name" value="Bromodomain"/>
</dbReference>
<proteinExistence type="predicted"/>
<dbReference type="GO" id="GO:0006338">
    <property type="term" value="P:chromatin remodeling"/>
    <property type="evidence" value="ECO:0007669"/>
    <property type="project" value="TreeGrafter"/>
</dbReference>
<feature type="compositionally biased region" description="Pro residues" evidence="3">
    <location>
        <begin position="292"/>
        <end position="309"/>
    </location>
</feature>
<dbReference type="InterPro" id="IPR036427">
    <property type="entry name" value="Bromodomain-like_sf"/>
</dbReference>
<feature type="compositionally biased region" description="Pro residues" evidence="3">
    <location>
        <begin position="266"/>
        <end position="280"/>
    </location>
</feature>
<dbReference type="EMBL" id="JAMKOV010000001">
    <property type="protein sequence ID" value="KAI8043873.1"/>
    <property type="molecule type" value="Genomic_DNA"/>
</dbReference>
<feature type="compositionally biased region" description="Basic and acidic residues" evidence="3">
    <location>
        <begin position="476"/>
        <end position="489"/>
    </location>
</feature>
<dbReference type="PROSITE" id="PS50014">
    <property type="entry name" value="BROMODOMAIN_2"/>
    <property type="match status" value="1"/>
</dbReference>
<dbReference type="Proteomes" id="UP001059596">
    <property type="component" value="Chromosome 3R"/>
</dbReference>
<dbReference type="SUPFAM" id="SSF47370">
    <property type="entry name" value="Bromodomain"/>
    <property type="match status" value="2"/>
</dbReference>
<evidence type="ECO:0000313" key="5">
    <source>
        <dbReference type="EMBL" id="KAI8043873.1"/>
    </source>
</evidence>
<dbReference type="GO" id="GO:0006355">
    <property type="term" value="P:regulation of DNA-templated transcription"/>
    <property type="evidence" value="ECO:0007669"/>
    <property type="project" value="TreeGrafter"/>
</dbReference>
<accession>A0A9P9YVY0</accession>
<evidence type="ECO:0000256" key="2">
    <source>
        <dbReference type="PROSITE-ProRule" id="PRU00035"/>
    </source>
</evidence>
<feature type="region of interest" description="Disordered" evidence="3">
    <location>
        <begin position="450"/>
        <end position="508"/>
    </location>
</feature>
<dbReference type="OrthoDB" id="8063680at2759"/>
<dbReference type="GO" id="GO:0005634">
    <property type="term" value="C:nucleus"/>
    <property type="evidence" value="ECO:0007669"/>
    <property type="project" value="TreeGrafter"/>
</dbReference>
<dbReference type="GO" id="GO:0000785">
    <property type="term" value="C:chromatin"/>
    <property type="evidence" value="ECO:0007669"/>
    <property type="project" value="TreeGrafter"/>
</dbReference>
<feature type="region of interest" description="Disordered" evidence="3">
    <location>
        <begin position="255"/>
        <end position="310"/>
    </location>
</feature>
<feature type="compositionally biased region" description="Basic and acidic residues" evidence="3">
    <location>
        <begin position="1"/>
        <end position="19"/>
    </location>
</feature>
<dbReference type="PROSITE" id="PS00633">
    <property type="entry name" value="BROMODOMAIN_1"/>
    <property type="match status" value="1"/>
</dbReference>
<comment type="caution">
    <text evidence="5">The sequence shown here is derived from an EMBL/GenBank/DDBJ whole genome shotgun (WGS) entry which is preliminary data.</text>
</comment>
<evidence type="ECO:0000313" key="6">
    <source>
        <dbReference type="Proteomes" id="UP001059596"/>
    </source>
</evidence>
<dbReference type="InterPro" id="IPR050935">
    <property type="entry name" value="Bromo_chromatin_reader"/>
</dbReference>
<dbReference type="PANTHER" id="PTHR22880:SF225">
    <property type="entry name" value="BROMODOMAIN-CONTAINING PROTEIN BET-1-RELATED"/>
    <property type="match status" value="1"/>
</dbReference>
<keyword evidence="1 2" id="KW-0103">Bromodomain</keyword>
<dbReference type="PRINTS" id="PR00503">
    <property type="entry name" value="BROMODOMAIN"/>
</dbReference>
<feature type="region of interest" description="Disordered" evidence="3">
    <location>
        <begin position="1"/>
        <end position="40"/>
    </location>
</feature>
<sequence>MAEPKSEEPQAKPPPRNEPDLQPVNGIVQPPVIPPPNRPGRRTNVLENLKSVLNCIWRSRWAYHFRQPVDAVALGLPNYHKLIKHPMDLGTIKKRLHNNYYWQADEALDDFELIFENCMLFNLEGTLVHQAGKELRNAFYTRLASIDLSREEELKPKQEKRKRKATDAQDTAPVSAVAPPLAPSRTSRHCPTPIPGMSPLPAPLRHMLPPTLIPTYMPNSLVNPFTSMLPFPSIISPLKNPWELAHLKPGTLGNNLKLPSEKQATPPNPYPPIVLPPPLTSAPLEPLIMPLPKTPPSPPPPPPPPPKPKPTVICYKSLDRMIEKRHCDHLLRSMVKRKRRQFTWAFNRADHWRRYSQNPDYDHDREEKLDWKVLQDRLDADIFLSLEGFVSSVRRMFQNALRCFPDDGLVKTSVKKSNEIFEKRLCKYKELIAKAKERARELVASKEKDVNALRHPSDQEASGTKIESELEPASEGLRKSETPVEKPDKSGIISPSPSKGSSPVNRTP</sequence>
<dbReference type="SMART" id="SM00297">
    <property type="entry name" value="BROMO"/>
    <property type="match status" value="1"/>
</dbReference>
<feature type="region of interest" description="Disordered" evidence="3">
    <location>
        <begin position="153"/>
        <end position="200"/>
    </location>
</feature>
<name>A0A9P9YVY0_9MUSC</name>
<organism evidence="5 6">
    <name type="scientific">Drosophila gunungcola</name>
    <name type="common">fruit fly</name>
    <dbReference type="NCBI Taxonomy" id="103775"/>
    <lineage>
        <taxon>Eukaryota</taxon>
        <taxon>Metazoa</taxon>
        <taxon>Ecdysozoa</taxon>
        <taxon>Arthropoda</taxon>
        <taxon>Hexapoda</taxon>
        <taxon>Insecta</taxon>
        <taxon>Pterygota</taxon>
        <taxon>Neoptera</taxon>
        <taxon>Endopterygota</taxon>
        <taxon>Diptera</taxon>
        <taxon>Brachycera</taxon>
        <taxon>Muscomorpha</taxon>
        <taxon>Ephydroidea</taxon>
        <taxon>Drosophilidae</taxon>
        <taxon>Drosophila</taxon>
        <taxon>Sophophora</taxon>
    </lineage>
</organism>
<dbReference type="InterPro" id="IPR018359">
    <property type="entry name" value="Bromodomain_CS"/>
</dbReference>
<evidence type="ECO:0000259" key="4">
    <source>
        <dbReference type="PROSITE" id="PS50014"/>
    </source>
</evidence>
<reference evidence="5" key="1">
    <citation type="journal article" date="2023" name="Genome Biol. Evol.">
        <title>Long-read-based Genome Assembly of Drosophila gunungcola Reveals Fewer Chemosensory Genes in Flower-breeding Species.</title>
        <authorList>
            <person name="Negi A."/>
            <person name="Liao B.Y."/>
            <person name="Yeh S.D."/>
        </authorList>
    </citation>
    <scope>NUCLEOTIDE SEQUENCE</scope>
    <source>
        <strain evidence="5">Sukarami</strain>
    </source>
</reference>
<dbReference type="Pfam" id="PF00439">
    <property type="entry name" value="Bromodomain"/>
    <property type="match status" value="1"/>
</dbReference>
<evidence type="ECO:0000256" key="3">
    <source>
        <dbReference type="SAM" id="MobiDB-lite"/>
    </source>
</evidence>
<dbReference type="AlphaFoldDB" id="A0A9P9YVY0"/>